<name>A0A0D2A3Z9_9PEZI</name>
<dbReference type="OrthoDB" id="774557at2759"/>
<reference evidence="2 3" key="1">
    <citation type="submission" date="2015-01" db="EMBL/GenBank/DDBJ databases">
        <title>The Genome Sequence of Ochroconis gallopava CBS43764.</title>
        <authorList>
            <consortium name="The Broad Institute Genomics Platform"/>
            <person name="Cuomo C."/>
            <person name="de Hoog S."/>
            <person name="Gorbushina A."/>
            <person name="Stielow B."/>
            <person name="Teixiera M."/>
            <person name="Abouelleil A."/>
            <person name="Chapman S.B."/>
            <person name="Priest M."/>
            <person name="Young S.K."/>
            <person name="Wortman J."/>
            <person name="Nusbaum C."/>
            <person name="Birren B."/>
        </authorList>
    </citation>
    <scope>NUCLEOTIDE SEQUENCE [LARGE SCALE GENOMIC DNA]</scope>
    <source>
        <strain evidence="2 3">CBS 43764</strain>
    </source>
</reference>
<dbReference type="EMBL" id="KN847556">
    <property type="protein sequence ID" value="KIW01195.1"/>
    <property type="molecule type" value="Genomic_DNA"/>
</dbReference>
<dbReference type="AlphaFoldDB" id="A0A0D2A3Z9"/>
<dbReference type="VEuPathDB" id="FungiDB:PV09_07244"/>
<dbReference type="InterPro" id="IPR029005">
    <property type="entry name" value="LIM-bd/SEUSS"/>
</dbReference>
<dbReference type="RefSeq" id="XP_016211064.1">
    <property type="nucleotide sequence ID" value="XM_016360988.1"/>
</dbReference>
<feature type="region of interest" description="Disordered" evidence="1">
    <location>
        <begin position="497"/>
        <end position="523"/>
    </location>
</feature>
<feature type="compositionally biased region" description="Low complexity" evidence="1">
    <location>
        <begin position="240"/>
        <end position="299"/>
    </location>
</feature>
<evidence type="ECO:0000313" key="2">
    <source>
        <dbReference type="EMBL" id="KIW01195.1"/>
    </source>
</evidence>
<feature type="compositionally biased region" description="Polar residues" evidence="1">
    <location>
        <begin position="621"/>
        <end position="666"/>
    </location>
</feature>
<organism evidence="2 3">
    <name type="scientific">Verruconis gallopava</name>
    <dbReference type="NCBI Taxonomy" id="253628"/>
    <lineage>
        <taxon>Eukaryota</taxon>
        <taxon>Fungi</taxon>
        <taxon>Dikarya</taxon>
        <taxon>Ascomycota</taxon>
        <taxon>Pezizomycotina</taxon>
        <taxon>Dothideomycetes</taxon>
        <taxon>Pleosporomycetidae</taxon>
        <taxon>Venturiales</taxon>
        <taxon>Sympoventuriaceae</taxon>
        <taxon>Verruconis</taxon>
    </lineage>
</organism>
<feature type="region of interest" description="Disordered" evidence="1">
    <location>
        <begin position="164"/>
        <end position="314"/>
    </location>
</feature>
<feature type="compositionally biased region" description="Low complexity" evidence="1">
    <location>
        <begin position="166"/>
        <end position="213"/>
    </location>
</feature>
<keyword evidence="3" id="KW-1185">Reference proteome</keyword>
<evidence type="ECO:0000256" key="1">
    <source>
        <dbReference type="SAM" id="MobiDB-lite"/>
    </source>
</evidence>
<dbReference type="PANTHER" id="PTHR10378">
    <property type="entry name" value="LIM DOMAIN-BINDING PROTEIN"/>
    <property type="match status" value="1"/>
</dbReference>
<dbReference type="InParanoid" id="A0A0D2A3Z9"/>
<protein>
    <submittedName>
        <fullName evidence="2">Uncharacterized protein</fullName>
    </submittedName>
</protein>
<feature type="region of interest" description="Disordered" evidence="1">
    <location>
        <begin position="585"/>
        <end position="714"/>
    </location>
</feature>
<dbReference type="Pfam" id="PF01803">
    <property type="entry name" value="LIM_bind"/>
    <property type="match status" value="1"/>
</dbReference>
<evidence type="ECO:0000313" key="3">
    <source>
        <dbReference type="Proteomes" id="UP000053259"/>
    </source>
</evidence>
<dbReference type="HOGENOM" id="CLU_009804_0_0_1"/>
<accession>A0A0D2A3Z9</accession>
<dbReference type="STRING" id="253628.A0A0D2A3Z9"/>
<feature type="compositionally biased region" description="Low complexity" evidence="1">
    <location>
        <begin position="585"/>
        <end position="595"/>
    </location>
</feature>
<feature type="compositionally biased region" description="Low complexity" evidence="1">
    <location>
        <begin position="1"/>
        <end position="31"/>
    </location>
</feature>
<feature type="compositionally biased region" description="Low complexity" evidence="1">
    <location>
        <begin position="55"/>
        <end position="68"/>
    </location>
</feature>
<feature type="region of interest" description="Disordered" evidence="1">
    <location>
        <begin position="1"/>
        <end position="74"/>
    </location>
</feature>
<proteinExistence type="predicted"/>
<gene>
    <name evidence="2" type="ORF">PV09_07244</name>
</gene>
<dbReference type="Proteomes" id="UP000053259">
    <property type="component" value="Unassembled WGS sequence"/>
</dbReference>
<dbReference type="GeneID" id="27315217"/>
<feature type="compositionally biased region" description="Polar residues" evidence="1">
    <location>
        <begin position="699"/>
        <end position="708"/>
    </location>
</feature>
<sequence length="714" mass="77327">MMTTFPPQGGMPQHPGMPHGQPMPGGVPHPQAMAGPMQMHPGVSAPHGQQVSQAPMMGMQPGMVPGGPSAHAMSHLAPNAGQMMQQPGMPPQGMNPQFMHLNQQQRMMAQRQWVMQRQAQMGAMHQPGQPGPFNPQQIAALHANGQMANLPPHLQQQIANTQMFHQQSAMQEAARQQQMQNTHAAQQQAHHIAMQHAASQNSSQGHPTTQPGQPNQPPMRPASATAGTTGMEARPSPAATAGPQSTPQPGTQNSQTPSQTPQQPQTSGPQAAQAQTSSSQPQPNQTQTSTQQQAAQGQPMNPGQTRPGLPQNMNPQQMHAAVLRQQAVAAAAQAQSRAASGQTLLAAFNFASKLGAFKAGQQQNDFSYWQAFVQQHFTDDAIFRLVLPDQLSGDGKTFQVHAAGLARYFYTQFQTDIDQVQLVLDGSLEKTLSETHTLVIADRSRMLYWFRDGTQLVWNGFFTILYNNNKIEHLNFETHEHETYLPRTKLEELCVQTSPNQNRSPKLTKTKQQKGQQPSEPAFDMRRLPSTQITVFGIHKRLQAYLELAETMNAMEPLITFSRERPHLSVPQALSLLVESYNANPPNLPNFQQPNSSGQIQGAFPPGGVQGSRPPGMMQSPALSNSGLPVQANGATPSPHQNNMAPPMQPSMSQTSHHSGSNTSPNVGGGNKRRRSTAAGVKGEEDVNGGAAPKVKQSPRMTSGTNNNKRMKGS</sequence>